<accession>A0ABW8DA32</accession>
<keyword evidence="3" id="KW-1185">Reference proteome</keyword>
<organism evidence="2 3">
    <name type="scientific">Legionella lytica</name>
    <dbReference type="NCBI Taxonomy" id="96232"/>
    <lineage>
        <taxon>Bacteria</taxon>
        <taxon>Pseudomonadati</taxon>
        <taxon>Pseudomonadota</taxon>
        <taxon>Gammaproteobacteria</taxon>
        <taxon>Legionellales</taxon>
        <taxon>Legionellaceae</taxon>
        <taxon>Legionella</taxon>
    </lineage>
</organism>
<protein>
    <submittedName>
        <fullName evidence="2">Glutathione S-transferase family protein</fullName>
    </submittedName>
</protein>
<name>A0ABW8DA32_9GAMM</name>
<evidence type="ECO:0000259" key="1">
    <source>
        <dbReference type="PROSITE" id="PS50404"/>
    </source>
</evidence>
<dbReference type="Proteomes" id="UP001615550">
    <property type="component" value="Unassembled WGS sequence"/>
</dbReference>
<dbReference type="InterPro" id="IPR036249">
    <property type="entry name" value="Thioredoxin-like_sf"/>
</dbReference>
<sequence>MIKLYQFPPQWSLPNPSPFCMKLETYLRMAKLPFEAVYVINPGKGPKKKLPTINDDGKILGDSGFIINYLQEKYGDPLDSHLSSEQKAQALALQRLLEEHLYWIMVYSRWIDERYWPITRNKFFSHLKQPLRTIIPFVLQKKIRSDLYKQGIGRHSTAEVYQLGIEDLKALSTLLKSSAFLLGEEPSSIDASAYAFLANILEVPIASPLQDYAKSQPQLIDYCVRMKQRFYP</sequence>
<dbReference type="SUPFAM" id="SSF47616">
    <property type="entry name" value="GST C-terminal domain-like"/>
    <property type="match status" value="1"/>
</dbReference>
<dbReference type="InterPro" id="IPR033468">
    <property type="entry name" value="Metaxin_GST"/>
</dbReference>
<gene>
    <name evidence="2" type="ORF">ACD661_13470</name>
</gene>
<dbReference type="Gene3D" id="3.40.30.10">
    <property type="entry name" value="Glutaredoxin"/>
    <property type="match status" value="1"/>
</dbReference>
<reference evidence="2 3" key="1">
    <citation type="submission" date="2024-08" db="EMBL/GenBank/DDBJ databases">
        <title>Draft Genome Sequence of Legionella lytica strain DSB2004, Isolated From a Fire Sprinkler System.</title>
        <authorList>
            <person name="Everhart A.D."/>
            <person name="Kidane D.T."/>
            <person name="Farone A.L."/>
            <person name="Farone M.B."/>
        </authorList>
    </citation>
    <scope>NUCLEOTIDE SEQUENCE [LARGE SCALE GENOMIC DNA]</scope>
    <source>
        <strain evidence="2 3">DSB2004</strain>
    </source>
</reference>
<dbReference type="PANTHER" id="PTHR12289:SF41">
    <property type="entry name" value="FAILED AXON CONNECTIONS-RELATED"/>
    <property type="match status" value="1"/>
</dbReference>
<dbReference type="InterPro" id="IPR050931">
    <property type="entry name" value="Mito_Protein_Transport_Metaxin"/>
</dbReference>
<dbReference type="InterPro" id="IPR040079">
    <property type="entry name" value="Glutathione_S-Trfase"/>
</dbReference>
<evidence type="ECO:0000313" key="2">
    <source>
        <dbReference type="EMBL" id="MFJ1269570.1"/>
    </source>
</evidence>
<proteinExistence type="predicted"/>
<dbReference type="CDD" id="cd03193">
    <property type="entry name" value="GST_C_Metaxin"/>
    <property type="match status" value="1"/>
</dbReference>
<dbReference type="SFLD" id="SFLDG01180">
    <property type="entry name" value="SUF1"/>
    <property type="match status" value="1"/>
</dbReference>
<dbReference type="SFLD" id="SFLDS00019">
    <property type="entry name" value="Glutathione_Transferase_(cytos"/>
    <property type="match status" value="1"/>
</dbReference>
<evidence type="ECO:0000313" key="3">
    <source>
        <dbReference type="Proteomes" id="UP001615550"/>
    </source>
</evidence>
<dbReference type="Pfam" id="PF17172">
    <property type="entry name" value="GST_N_4"/>
    <property type="match status" value="1"/>
</dbReference>
<dbReference type="Gene3D" id="1.20.1050.10">
    <property type="match status" value="1"/>
</dbReference>
<dbReference type="SUPFAM" id="SSF52833">
    <property type="entry name" value="Thioredoxin-like"/>
    <property type="match status" value="1"/>
</dbReference>
<dbReference type="InterPro" id="IPR036282">
    <property type="entry name" value="Glutathione-S-Trfase_C_sf"/>
</dbReference>
<dbReference type="EMBL" id="JBGORX010000007">
    <property type="protein sequence ID" value="MFJ1269570.1"/>
    <property type="molecule type" value="Genomic_DNA"/>
</dbReference>
<comment type="caution">
    <text evidence="2">The sequence shown here is derived from an EMBL/GenBank/DDBJ whole genome shotgun (WGS) entry which is preliminary data.</text>
</comment>
<feature type="domain" description="GST N-terminal" evidence="1">
    <location>
        <begin position="1"/>
        <end position="78"/>
    </location>
</feature>
<dbReference type="InterPro" id="IPR004045">
    <property type="entry name" value="Glutathione_S-Trfase_N"/>
</dbReference>
<dbReference type="PANTHER" id="PTHR12289">
    <property type="entry name" value="METAXIN RELATED"/>
    <property type="match status" value="1"/>
</dbReference>
<dbReference type="RefSeq" id="WP_400188386.1">
    <property type="nucleotide sequence ID" value="NZ_JBGORX010000007.1"/>
</dbReference>
<dbReference type="Pfam" id="PF17171">
    <property type="entry name" value="GST_C_6"/>
    <property type="match status" value="1"/>
</dbReference>
<dbReference type="InterPro" id="IPR012336">
    <property type="entry name" value="Thioredoxin-like_fold"/>
</dbReference>
<dbReference type="PROSITE" id="PS50404">
    <property type="entry name" value="GST_NTER"/>
    <property type="match status" value="1"/>
</dbReference>
<dbReference type="SFLD" id="SFLDG01200">
    <property type="entry name" value="SUF1.1"/>
    <property type="match status" value="1"/>
</dbReference>
<dbReference type="InterPro" id="IPR026928">
    <property type="entry name" value="FAX/IsoI-like"/>
</dbReference>